<reference evidence="3 4" key="1">
    <citation type="submission" date="2020-04" db="EMBL/GenBank/DDBJ databases">
        <authorList>
            <person name="De Canck E."/>
        </authorList>
    </citation>
    <scope>NUCLEOTIDE SEQUENCE [LARGE SCALE GENOMIC DNA]</scope>
    <source>
        <strain evidence="3 4">LMG 27177</strain>
    </source>
</reference>
<evidence type="ECO:0000256" key="1">
    <source>
        <dbReference type="ARBA" id="ARBA00009199"/>
    </source>
</evidence>
<comment type="similarity">
    <text evidence="1">Belongs to the amidase family.</text>
</comment>
<dbReference type="InterPro" id="IPR023631">
    <property type="entry name" value="Amidase_dom"/>
</dbReference>
<dbReference type="InterPro" id="IPR000120">
    <property type="entry name" value="Amidase"/>
</dbReference>
<evidence type="ECO:0000313" key="4">
    <source>
        <dbReference type="Proteomes" id="UP000494252"/>
    </source>
</evidence>
<organism evidence="3 4">
    <name type="scientific">Paraburkholderia fynbosensis</name>
    <dbReference type="NCBI Taxonomy" id="1200993"/>
    <lineage>
        <taxon>Bacteria</taxon>
        <taxon>Pseudomonadati</taxon>
        <taxon>Pseudomonadota</taxon>
        <taxon>Betaproteobacteria</taxon>
        <taxon>Burkholderiales</taxon>
        <taxon>Burkholderiaceae</taxon>
        <taxon>Paraburkholderia</taxon>
    </lineage>
</organism>
<dbReference type="Gene3D" id="3.90.1300.10">
    <property type="entry name" value="Amidase signature (AS) domain"/>
    <property type="match status" value="1"/>
</dbReference>
<dbReference type="PANTHER" id="PTHR11895">
    <property type="entry name" value="TRANSAMIDASE"/>
    <property type="match status" value="1"/>
</dbReference>
<keyword evidence="3" id="KW-0808">Transferase</keyword>
<dbReference type="GO" id="GO:0016740">
    <property type="term" value="F:transferase activity"/>
    <property type="evidence" value="ECO:0007669"/>
    <property type="project" value="UniProtKB-KW"/>
</dbReference>
<dbReference type="PANTHER" id="PTHR11895:SF7">
    <property type="entry name" value="GLUTAMYL-TRNA(GLN) AMIDOTRANSFERASE SUBUNIT A, MITOCHONDRIAL"/>
    <property type="match status" value="1"/>
</dbReference>
<gene>
    <name evidence="3" type="primary">QRSL1</name>
    <name evidence="3" type="ORF">LMG27177_06681</name>
</gene>
<dbReference type="Proteomes" id="UP000494252">
    <property type="component" value="Unassembled WGS sequence"/>
</dbReference>
<dbReference type="Pfam" id="PF01425">
    <property type="entry name" value="Amidase"/>
    <property type="match status" value="1"/>
</dbReference>
<dbReference type="GO" id="GO:0050567">
    <property type="term" value="F:glutaminyl-tRNA synthase (glutamine-hydrolyzing) activity"/>
    <property type="evidence" value="ECO:0007669"/>
    <property type="project" value="UniProtKB-EC"/>
</dbReference>
<protein>
    <submittedName>
        <fullName evidence="3">Glutamyl-tRNA(Gln) amidotransferase subunit A, chloroplastic/mitochondrial</fullName>
        <ecNumber evidence="3">6.3.5.7</ecNumber>
    </submittedName>
</protein>
<keyword evidence="3" id="KW-0436">Ligase</keyword>
<dbReference type="EMBL" id="CADIKI010000028">
    <property type="protein sequence ID" value="CAB3809029.1"/>
    <property type="molecule type" value="Genomic_DNA"/>
</dbReference>
<dbReference type="SUPFAM" id="SSF75304">
    <property type="entry name" value="Amidase signature (AS) enzymes"/>
    <property type="match status" value="1"/>
</dbReference>
<feature type="domain" description="Amidase" evidence="2">
    <location>
        <begin position="9"/>
        <end position="73"/>
    </location>
</feature>
<evidence type="ECO:0000313" key="3">
    <source>
        <dbReference type="EMBL" id="CAB3809029.1"/>
    </source>
</evidence>
<accession>A0A6J5GYH1</accession>
<evidence type="ECO:0000259" key="2">
    <source>
        <dbReference type="Pfam" id="PF01425"/>
    </source>
</evidence>
<dbReference type="EC" id="6.3.5.7" evidence="3"/>
<dbReference type="InterPro" id="IPR036928">
    <property type="entry name" value="AS_sf"/>
</dbReference>
<proteinExistence type="inferred from homology"/>
<name>A0A6J5GYH1_9BURK</name>
<keyword evidence="4" id="KW-1185">Reference proteome</keyword>
<sequence>MPEAAPVNAADATAPLAGVPVAVKDVLDTADMPTEFNSAAYKDRRPEQDAWVVARLRAAGASIIGKTVTTEFA</sequence>
<dbReference type="AlphaFoldDB" id="A0A6J5GYH1"/>